<feature type="chain" id="PRO_5039226278" evidence="1">
    <location>
        <begin position="21"/>
        <end position="240"/>
    </location>
</feature>
<protein>
    <submittedName>
        <fullName evidence="3">PorT family protein</fullName>
    </submittedName>
</protein>
<comment type="caution">
    <text evidence="3">The sequence shown here is derived from an EMBL/GenBank/DDBJ whole genome shotgun (WGS) entry which is preliminary data.</text>
</comment>
<evidence type="ECO:0000313" key="4">
    <source>
        <dbReference type="Proteomes" id="UP000823636"/>
    </source>
</evidence>
<dbReference type="Pfam" id="PF13568">
    <property type="entry name" value="OMP_b-brl_2"/>
    <property type="match status" value="1"/>
</dbReference>
<dbReference type="EMBL" id="JADIMW010000024">
    <property type="protein sequence ID" value="MBO8437727.1"/>
    <property type="molecule type" value="Genomic_DNA"/>
</dbReference>
<keyword evidence="1" id="KW-0732">Signal</keyword>
<name>A0A9D9E2W7_9BACT</name>
<gene>
    <name evidence="3" type="ORF">IAC54_02365</name>
</gene>
<dbReference type="AlphaFoldDB" id="A0A9D9E2W7"/>
<dbReference type="Proteomes" id="UP000823636">
    <property type="component" value="Unassembled WGS sequence"/>
</dbReference>
<dbReference type="InterPro" id="IPR025665">
    <property type="entry name" value="Beta-barrel_OMP_2"/>
</dbReference>
<proteinExistence type="predicted"/>
<organism evidence="3 4">
    <name type="scientific">Candidatus Caccoplasma merdipullorum</name>
    <dbReference type="NCBI Taxonomy" id="2840718"/>
    <lineage>
        <taxon>Bacteria</taxon>
        <taxon>Pseudomonadati</taxon>
        <taxon>Bacteroidota</taxon>
        <taxon>Bacteroidia</taxon>
        <taxon>Bacteroidales</taxon>
        <taxon>Bacteroidaceae</taxon>
        <taxon>Bacteroidaceae incertae sedis</taxon>
        <taxon>Candidatus Caccoplasma</taxon>
    </lineage>
</organism>
<evidence type="ECO:0000256" key="1">
    <source>
        <dbReference type="SAM" id="SignalP"/>
    </source>
</evidence>
<evidence type="ECO:0000259" key="2">
    <source>
        <dbReference type="Pfam" id="PF13568"/>
    </source>
</evidence>
<reference evidence="3" key="2">
    <citation type="journal article" date="2021" name="PeerJ">
        <title>Extensive microbial diversity within the chicken gut microbiome revealed by metagenomics and culture.</title>
        <authorList>
            <person name="Gilroy R."/>
            <person name="Ravi A."/>
            <person name="Getino M."/>
            <person name="Pursley I."/>
            <person name="Horton D.L."/>
            <person name="Alikhan N.F."/>
            <person name="Baker D."/>
            <person name="Gharbi K."/>
            <person name="Hall N."/>
            <person name="Watson M."/>
            <person name="Adriaenssens E.M."/>
            <person name="Foster-Nyarko E."/>
            <person name="Jarju S."/>
            <person name="Secka A."/>
            <person name="Antonio M."/>
            <person name="Oren A."/>
            <person name="Chaudhuri R.R."/>
            <person name="La Ragione R."/>
            <person name="Hildebrand F."/>
            <person name="Pallen M.J."/>
        </authorList>
    </citation>
    <scope>NUCLEOTIDE SEQUENCE</scope>
    <source>
        <strain evidence="3">G3-4614</strain>
    </source>
</reference>
<reference evidence="3" key="1">
    <citation type="submission" date="2020-10" db="EMBL/GenBank/DDBJ databases">
        <authorList>
            <person name="Gilroy R."/>
        </authorList>
    </citation>
    <scope>NUCLEOTIDE SEQUENCE</scope>
    <source>
        <strain evidence="3">G3-4614</strain>
    </source>
</reference>
<feature type="signal peptide" evidence="1">
    <location>
        <begin position="1"/>
        <end position="20"/>
    </location>
</feature>
<sequence length="240" mass="27127">MIKRMCSILPLLLVSLNCFALKPIGNDVKAKRFNFGIRAAVDAPFISHRDLYIDWVKQEYAPDYESGIGASLAIFGRMNFDRHYLQIEAGASYFSTSATLPTYLFYDECHEISEISGRTVTIDVPILYGYSFVKKPPYEFSFFGGPKFRYSFDFANECVTTNNYILSVDNDINPASACFIVGLAAKISRFTIDFRYEIGITVDKRPGKYMLYQDNIPVKSGSIYMKNGINLLSFSLGVIL</sequence>
<feature type="domain" description="Outer membrane protein beta-barrel" evidence="2">
    <location>
        <begin position="31"/>
        <end position="201"/>
    </location>
</feature>
<accession>A0A9D9E2W7</accession>
<evidence type="ECO:0000313" key="3">
    <source>
        <dbReference type="EMBL" id="MBO8437727.1"/>
    </source>
</evidence>